<dbReference type="InterPro" id="IPR054595">
    <property type="entry name" value="DBL_C"/>
</dbReference>
<feature type="domain" description="Duffy-binding-like" evidence="2">
    <location>
        <begin position="175"/>
        <end position="257"/>
    </location>
</feature>
<dbReference type="GO" id="GO:0016020">
    <property type="term" value="C:membrane"/>
    <property type="evidence" value="ECO:0007669"/>
    <property type="project" value="InterPro"/>
</dbReference>
<feature type="non-terminal residue" evidence="3">
    <location>
        <position position="257"/>
    </location>
</feature>
<dbReference type="AlphaFoldDB" id="A0A0F6P8T5"/>
<reference evidence="3" key="1">
    <citation type="journal article" date="2015" name="Malar. J.">
        <title>Transcription of the var genes from a freshly-obtained field isolate of Plasmodium falciparum shows more variable switching patterns than long laboratory-adapted isolates.</title>
        <authorList>
            <person name="Ye R."/>
            <person name="Zhang D."/>
            <person name="Chen B."/>
            <person name="Zhu Y."/>
            <person name="Zhang Y."/>
            <person name="Wang S."/>
            <person name="Pan W."/>
        </authorList>
    </citation>
    <scope>NUCLEOTIDE SEQUENCE</scope>
    <source>
        <strain evidence="3">FCYN0906-5H</strain>
    </source>
</reference>
<proteinExistence type="predicted"/>
<feature type="non-terminal residue" evidence="3">
    <location>
        <position position="1"/>
    </location>
</feature>
<protein>
    <submittedName>
        <fullName evidence="3">Erythrocyte membrane protein 1</fullName>
    </submittedName>
</protein>
<sequence>TTHDLLLEVCMAAKYEGNSINTPYPKHEQTNKDSQICTVLARSFADIGDIVRGRDLFLGNDKEKEKRKQLDDKLKDIFKKIHDNLVKKNVAEELQERYGSDKDPNYYQLREDWWALNRQDVWKALTCDAHGNRYFRPTCIDGQSGAQAKNKCTCNNGDVPTYFDYVPQYLRWFEEWAEDFCRLRKHKLKDAKQQCRGKDKGGKKLYCDLNRYDCERTASGKHDFFEDDDCKDCQYSCSRFVNWIDNQKLEFLKQKNK</sequence>
<dbReference type="EMBL" id="KJ856467">
    <property type="protein sequence ID" value="AJD77397.1"/>
    <property type="molecule type" value="Genomic_DNA"/>
</dbReference>
<accession>A0A0F6P8T5</accession>
<dbReference type="SUPFAM" id="SSF140924">
    <property type="entry name" value="Duffy binding domain-like"/>
    <property type="match status" value="1"/>
</dbReference>
<dbReference type="GO" id="GO:0046789">
    <property type="term" value="F:host cell surface receptor binding"/>
    <property type="evidence" value="ECO:0007669"/>
    <property type="project" value="InterPro"/>
</dbReference>
<dbReference type="InterPro" id="IPR008602">
    <property type="entry name" value="Duffy-antigen-binding"/>
</dbReference>
<name>A0A0F6P8T5_PLAFA</name>
<dbReference type="Gene3D" id="1.20.58.830">
    <property type="match status" value="1"/>
</dbReference>
<organism evidence="3">
    <name type="scientific">Plasmodium falciparum</name>
    <name type="common">malaria parasite P. falciparum</name>
    <dbReference type="NCBI Taxonomy" id="5833"/>
    <lineage>
        <taxon>Eukaryota</taxon>
        <taxon>Sar</taxon>
        <taxon>Alveolata</taxon>
        <taxon>Apicomplexa</taxon>
        <taxon>Aconoidasida</taxon>
        <taxon>Haemosporida</taxon>
        <taxon>Plasmodiidae</taxon>
        <taxon>Plasmodium</taxon>
        <taxon>Plasmodium (Laverania)</taxon>
    </lineage>
</organism>
<dbReference type="Pfam" id="PF22672">
    <property type="entry name" value="DBL_C"/>
    <property type="match status" value="1"/>
</dbReference>
<dbReference type="Gene3D" id="1.20.1310.20">
    <property type="entry name" value="Duffy-antigen binding domain"/>
    <property type="match status" value="1"/>
</dbReference>
<evidence type="ECO:0000259" key="1">
    <source>
        <dbReference type="Pfam" id="PF05424"/>
    </source>
</evidence>
<evidence type="ECO:0000313" key="3">
    <source>
        <dbReference type="EMBL" id="AJD77397.1"/>
    </source>
</evidence>
<gene>
    <name evidence="3" type="primary">var185</name>
</gene>
<dbReference type="Pfam" id="PF05424">
    <property type="entry name" value="Duffy_binding"/>
    <property type="match status" value="1"/>
</dbReference>
<evidence type="ECO:0000259" key="2">
    <source>
        <dbReference type="Pfam" id="PF22672"/>
    </source>
</evidence>
<feature type="domain" description="Duffy-antigen binding" evidence="1">
    <location>
        <begin position="2"/>
        <end position="171"/>
    </location>
</feature>
<dbReference type="InterPro" id="IPR042202">
    <property type="entry name" value="Duffy-ag-bd_sf"/>
</dbReference>